<dbReference type="EMBL" id="EQ993257">
    <property type="protein sequence ID" value="EEF22505.1"/>
    <property type="molecule type" value="Genomic_DNA"/>
</dbReference>
<accession>B9TNR0</accession>
<protein>
    <submittedName>
        <fullName evidence="2">Uncharacterized protein</fullName>
    </submittedName>
</protein>
<dbReference type="Proteomes" id="UP000008311">
    <property type="component" value="Unassembled WGS sequence"/>
</dbReference>
<evidence type="ECO:0000256" key="1">
    <source>
        <dbReference type="SAM" id="MobiDB-lite"/>
    </source>
</evidence>
<proteinExistence type="predicted"/>
<sequence length="55" mass="5919">MLQRSVARWRSTAPAGCPDAPPADSSAGTRSGASRGAQFDAWGRVDRVRFIPMRS</sequence>
<feature type="compositionally biased region" description="Low complexity" evidence="1">
    <location>
        <begin position="13"/>
        <end position="37"/>
    </location>
</feature>
<dbReference type="InParanoid" id="B9TNR0"/>
<evidence type="ECO:0000313" key="2">
    <source>
        <dbReference type="EMBL" id="EEF22505.1"/>
    </source>
</evidence>
<feature type="region of interest" description="Disordered" evidence="1">
    <location>
        <begin position="1"/>
        <end position="38"/>
    </location>
</feature>
<gene>
    <name evidence="2" type="ORF">RCOM_2080800</name>
</gene>
<keyword evidence="3" id="KW-1185">Reference proteome</keyword>
<evidence type="ECO:0000313" key="3">
    <source>
        <dbReference type="Proteomes" id="UP000008311"/>
    </source>
</evidence>
<reference evidence="3" key="1">
    <citation type="journal article" date="2010" name="Nat. Biotechnol.">
        <title>Draft genome sequence of the oilseed species Ricinus communis.</title>
        <authorList>
            <person name="Chan A.P."/>
            <person name="Crabtree J."/>
            <person name="Zhao Q."/>
            <person name="Lorenzi H."/>
            <person name="Orvis J."/>
            <person name="Puiu D."/>
            <person name="Melake-Berhan A."/>
            <person name="Jones K.M."/>
            <person name="Redman J."/>
            <person name="Chen G."/>
            <person name="Cahoon E.B."/>
            <person name="Gedil M."/>
            <person name="Stanke M."/>
            <person name="Haas B.J."/>
            <person name="Wortman J.R."/>
            <person name="Fraser-Liggett C.M."/>
            <person name="Ravel J."/>
            <person name="Rabinowicz P.D."/>
        </authorList>
    </citation>
    <scope>NUCLEOTIDE SEQUENCE [LARGE SCALE GENOMIC DNA]</scope>
    <source>
        <strain evidence="3">cv. Hale</strain>
    </source>
</reference>
<dbReference type="AlphaFoldDB" id="B9TNR0"/>
<name>B9TNR0_RICCO</name>
<organism evidence="2 3">
    <name type="scientific">Ricinus communis</name>
    <name type="common">Castor bean</name>
    <dbReference type="NCBI Taxonomy" id="3988"/>
    <lineage>
        <taxon>Eukaryota</taxon>
        <taxon>Viridiplantae</taxon>
        <taxon>Streptophyta</taxon>
        <taxon>Embryophyta</taxon>
        <taxon>Tracheophyta</taxon>
        <taxon>Spermatophyta</taxon>
        <taxon>Magnoliopsida</taxon>
        <taxon>eudicotyledons</taxon>
        <taxon>Gunneridae</taxon>
        <taxon>Pentapetalae</taxon>
        <taxon>rosids</taxon>
        <taxon>fabids</taxon>
        <taxon>Malpighiales</taxon>
        <taxon>Euphorbiaceae</taxon>
        <taxon>Acalyphoideae</taxon>
        <taxon>Acalypheae</taxon>
        <taxon>Ricinus</taxon>
    </lineage>
</organism>